<dbReference type="RefSeq" id="XP_053582822.1">
    <property type="nucleotide sequence ID" value="XM_053733909.1"/>
</dbReference>
<dbReference type="GeneID" id="9814768"/>
<dbReference type="InterPro" id="IPR000210">
    <property type="entry name" value="BTB/POZ_dom"/>
</dbReference>
<comment type="caution">
    <text evidence="2">The sequence shown here is derived from an EMBL/GenBank/DDBJ whole genome shotgun (WGS) entry which is preliminary data.</text>
</comment>
<dbReference type="SUPFAM" id="SSF54695">
    <property type="entry name" value="POZ domain"/>
    <property type="match status" value="1"/>
</dbReference>
<protein>
    <recommendedName>
        <fullName evidence="1">BTB domain-containing protein</fullName>
    </recommendedName>
</protein>
<evidence type="ECO:0000313" key="2">
    <source>
        <dbReference type="EMBL" id="KAF1754404.1"/>
    </source>
</evidence>
<proteinExistence type="predicted"/>
<accession>A0A6A5GHZ8</accession>
<feature type="domain" description="BTB" evidence="1">
    <location>
        <begin position="133"/>
        <end position="191"/>
    </location>
</feature>
<evidence type="ECO:0000313" key="3">
    <source>
        <dbReference type="Proteomes" id="UP000483820"/>
    </source>
</evidence>
<reference evidence="2 3" key="1">
    <citation type="submission" date="2019-12" db="EMBL/GenBank/DDBJ databases">
        <title>Chromosome-level assembly of the Caenorhabditis remanei genome.</title>
        <authorList>
            <person name="Teterina A.A."/>
            <person name="Willis J.H."/>
            <person name="Phillips P.C."/>
        </authorList>
    </citation>
    <scope>NUCLEOTIDE SEQUENCE [LARGE SCALE GENOMIC DNA]</scope>
    <source>
        <strain evidence="2 3">PX506</strain>
        <tissue evidence="2">Whole organism</tissue>
    </source>
</reference>
<dbReference type="EMBL" id="WUAV01000005">
    <property type="protein sequence ID" value="KAF1754404.1"/>
    <property type="molecule type" value="Genomic_DNA"/>
</dbReference>
<sequence>MSVVRIITLKDCAIGISAIDFSLNSPLKIGSIGVGSVTLKTAASSSYLASLIVNSVESGLAANMPSKTIKMSQNAVISIYESTFAQSDKTDAVLVVEPEEENNDDSDEDYVSPIKYARSSYGRVPQPVVAPRIQSTKLYVNKALLSYHSDYFKEVFDANSKNNEIKIEEVTYKELATLLSLIQDNPIKFEQKDAEKLIILADRFQLPAAKRHVELFLIASSLYYSAKIQIANKYDLDELLKASLLEITHINHIPDENTLKNYSEETNLKIFNRCLELVKSMR</sequence>
<dbReference type="CTD" id="9814768"/>
<dbReference type="CDD" id="cd18186">
    <property type="entry name" value="BTB_POZ_ZBTB_KLHL-like"/>
    <property type="match status" value="1"/>
</dbReference>
<dbReference type="PANTHER" id="PTHR22744:SF14">
    <property type="entry name" value="BTB DOMAIN-CONTAINING PROTEIN-RELATED"/>
    <property type="match status" value="1"/>
</dbReference>
<dbReference type="SMART" id="SM00225">
    <property type="entry name" value="BTB"/>
    <property type="match status" value="1"/>
</dbReference>
<name>A0A6A5GHZ8_CAERE</name>
<dbReference type="KEGG" id="crq:GCK72_020965"/>
<dbReference type="Gene3D" id="3.30.710.10">
    <property type="entry name" value="Potassium Channel Kv1.1, Chain A"/>
    <property type="match status" value="1"/>
</dbReference>
<organism evidence="2 3">
    <name type="scientific">Caenorhabditis remanei</name>
    <name type="common">Caenorhabditis vulgaris</name>
    <dbReference type="NCBI Taxonomy" id="31234"/>
    <lineage>
        <taxon>Eukaryota</taxon>
        <taxon>Metazoa</taxon>
        <taxon>Ecdysozoa</taxon>
        <taxon>Nematoda</taxon>
        <taxon>Chromadorea</taxon>
        <taxon>Rhabditida</taxon>
        <taxon>Rhabditina</taxon>
        <taxon>Rhabditomorpha</taxon>
        <taxon>Rhabditoidea</taxon>
        <taxon>Rhabditidae</taxon>
        <taxon>Peloderinae</taxon>
        <taxon>Caenorhabditis</taxon>
    </lineage>
</organism>
<dbReference type="InterPro" id="IPR011333">
    <property type="entry name" value="SKP1/BTB/POZ_sf"/>
</dbReference>
<gene>
    <name evidence="2" type="ORF">GCK72_020965</name>
</gene>
<dbReference type="Pfam" id="PF00651">
    <property type="entry name" value="BTB"/>
    <property type="match status" value="1"/>
</dbReference>
<dbReference type="Proteomes" id="UP000483820">
    <property type="component" value="Chromosome V"/>
</dbReference>
<dbReference type="PROSITE" id="PS50097">
    <property type="entry name" value="BTB"/>
    <property type="match status" value="1"/>
</dbReference>
<evidence type="ECO:0000259" key="1">
    <source>
        <dbReference type="PROSITE" id="PS50097"/>
    </source>
</evidence>
<dbReference type="PANTHER" id="PTHR22744">
    <property type="entry name" value="HELIX LOOP HELIX PROTEIN 21-RELATED"/>
    <property type="match status" value="1"/>
</dbReference>
<dbReference type="AlphaFoldDB" id="A0A6A5GHZ8"/>